<dbReference type="Proteomes" id="UP000252355">
    <property type="component" value="Unassembled WGS sequence"/>
</dbReference>
<dbReference type="EMBL" id="QOQW01000006">
    <property type="protein sequence ID" value="RCK80469.1"/>
    <property type="molecule type" value="Genomic_DNA"/>
</dbReference>
<evidence type="ECO:0000256" key="7">
    <source>
        <dbReference type="ARBA" id="ARBA00023136"/>
    </source>
</evidence>
<keyword evidence="5 8" id="KW-0653">Protein transport</keyword>
<evidence type="ECO:0000256" key="5">
    <source>
        <dbReference type="ARBA" id="ARBA00022927"/>
    </source>
</evidence>
<dbReference type="InterPro" id="IPR002898">
    <property type="entry name" value="MotA_ExbB_proton_chnl"/>
</dbReference>
<gene>
    <name evidence="11" type="ORF">OZSIB_3215</name>
</gene>
<dbReference type="AlphaFoldDB" id="A0A367ZRU6"/>
<evidence type="ECO:0000256" key="1">
    <source>
        <dbReference type="ARBA" id="ARBA00004651"/>
    </source>
</evidence>
<keyword evidence="6 9" id="KW-1133">Transmembrane helix</keyword>
<accession>A0A367ZRU6</accession>
<dbReference type="Pfam" id="PF01618">
    <property type="entry name" value="MotA_ExbB"/>
    <property type="match status" value="1"/>
</dbReference>
<dbReference type="GO" id="GO:0017038">
    <property type="term" value="P:protein import"/>
    <property type="evidence" value="ECO:0007669"/>
    <property type="project" value="TreeGrafter"/>
</dbReference>
<evidence type="ECO:0000256" key="9">
    <source>
        <dbReference type="SAM" id="Phobius"/>
    </source>
</evidence>
<keyword evidence="3" id="KW-1003">Cell membrane</keyword>
<evidence type="ECO:0000256" key="6">
    <source>
        <dbReference type="ARBA" id="ARBA00022989"/>
    </source>
</evidence>
<evidence type="ECO:0000313" key="12">
    <source>
        <dbReference type="Proteomes" id="UP000252355"/>
    </source>
</evidence>
<proteinExistence type="inferred from homology"/>
<dbReference type="PANTHER" id="PTHR30625:SF15">
    <property type="entry name" value="BIOPOLYMER TRANSPORT PROTEIN EXBB"/>
    <property type="match status" value="1"/>
</dbReference>
<dbReference type="PANTHER" id="PTHR30625">
    <property type="entry name" value="PROTEIN TOLQ"/>
    <property type="match status" value="1"/>
</dbReference>
<comment type="similarity">
    <text evidence="8">Belongs to the exbB/tolQ family.</text>
</comment>
<evidence type="ECO:0000256" key="2">
    <source>
        <dbReference type="ARBA" id="ARBA00022448"/>
    </source>
</evidence>
<comment type="subcellular location">
    <subcellularLocation>
        <location evidence="1">Cell membrane</location>
        <topology evidence="1">Multi-pass membrane protein</topology>
    </subcellularLocation>
    <subcellularLocation>
        <location evidence="8">Membrane</location>
        <topology evidence="8">Multi-pass membrane protein</topology>
    </subcellularLocation>
</comment>
<feature type="transmembrane region" description="Helical" evidence="9">
    <location>
        <begin position="6"/>
        <end position="31"/>
    </location>
</feature>
<evidence type="ECO:0000256" key="3">
    <source>
        <dbReference type="ARBA" id="ARBA00022475"/>
    </source>
</evidence>
<feature type="domain" description="MotA/TolQ/ExbB proton channel" evidence="10">
    <location>
        <begin position="72"/>
        <end position="193"/>
    </location>
</feature>
<name>A0A367ZRU6_9BACT</name>
<reference evidence="11 12" key="1">
    <citation type="submission" date="2018-05" db="EMBL/GenBank/DDBJ databases">
        <title>A metagenomic window into the 2 km-deep terrestrial subsurface aquifer revealed taxonomically and functionally diverse microbial community comprising novel uncultured bacterial lineages.</title>
        <authorList>
            <person name="Kadnikov V.V."/>
            <person name="Mardanov A.V."/>
            <person name="Beletsky A.V."/>
            <person name="Banks D."/>
            <person name="Pimenov N.V."/>
            <person name="Frank Y.A."/>
            <person name="Karnachuk O.V."/>
            <person name="Ravin N.V."/>
        </authorList>
    </citation>
    <scope>NUCLEOTIDE SEQUENCE [LARGE SCALE GENOMIC DNA]</scope>
    <source>
        <strain evidence="11">BY5</strain>
    </source>
</reference>
<evidence type="ECO:0000313" key="11">
    <source>
        <dbReference type="EMBL" id="RCK80469.1"/>
    </source>
</evidence>
<comment type="caution">
    <text evidence="11">The sequence shown here is derived from an EMBL/GenBank/DDBJ whole genome shotgun (WGS) entry which is preliminary data.</text>
</comment>
<organism evidence="11 12">
    <name type="scientific">Candidatus Ozemobacter sibiricus</name>
    <dbReference type="NCBI Taxonomy" id="2268124"/>
    <lineage>
        <taxon>Bacteria</taxon>
        <taxon>Candidatus Ozemobacteria</taxon>
        <taxon>Candidatus Ozemobacterales</taxon>
        <taxon>Candidatus Ozemobacteraceae</taxon>
        <taxon>Candidatus Ozemobacter</taxon>
    </lineage>
</organism>
<evidence type="ECO:0000259" key="10">
    <source>
        <dbReference type="Pfam" id="PF01618"/>
    </source>
</evidence>
<evidence type="ECO:0000256" key="4">
    <source>
        <dbReference type="ARBA" id="ARBA00022692"/>
    </source>
</evidence>
<keyword evidence="4 9" id="KW-0812">Transmembrane</keyword>
<keyword evidence="2 8" id="KW-0813">Transport</keyword>
<feature type="transmembrane region" description="Helical" evidence="9">
    <location>
        <begin position="114"/>
        <end position="140"/>
    </location>
</feature>
<protein>
    <submittedName>
        <fullName evidence="11">MotA/TolQ/ExbB proton channel family protein</fullName>
    </submittedName>
</protein>
<sequence length="215" mass="23532">MLKELFIVQVFIKGGPVMIPIFLCSILALAVTIERIRFYRRAGRSPELFMKQVKAALCARDFTEAMRLCRRENHPLARVLAAGIDRLDLPKDALLDVMRQEALRQMKRYEKHTAILSTIASISPLLGLTGTVTGMISAFSVISTIGIGDPTALAGGISEALYTTAAGLFVGIPSLAVFNWCESVTTEFVEQVEYHSLDLANFFAGAEATYEKAVA</sequence>
<feature type="transmembrane region" description="Helical" evidence="9">
    <location>
        <begin position="160"/>
        <end position="181"/>
    </location>
</feature>
<dbReference type="InterPro" id="IPR050790">
    <property type="entry name" value="ExbB/TolQ_transport"/>
</dbReference>
<dbReference type="GO" id="GO:0005886">
    <property type="term" value="C:plasma membrane"/>
    <property type="evidence" value="ECO:0007669"/>
    <property type="project" value="UniProtKB-SubCell"/>
</dbReference>
<keyword evidence="7 9" id="KW-0472">Membrane</keyword>
<evidence type="ECO:0000256" key="8">
    <source>
        <dbReference type="RuleBase" id="RU004057"/>
    </source>
</evidence>